<protein>
    <submittedName>
        <fullName evidence="2">Uncharacterized protein</fullName>
    </submittedName>
</protein>
<dbReference type="AlphaFoldDB" id="A0A9D1JMR7"/>
<sequence length="240" mass="26327">MRFIIRKIFAIIMLLLSALESCAQQTVFNVPSADVTPEGKLFLQHESQFRPYNPHSFWLGTHYTAVGIGHNTELDATLFNVSTPRSNNITLGLGFKSAMPVAGLKEKFPEREIKVTVGSEVLVSLEGEGVGNWSYAHLSGRLPKLNTRLTAGISTGTKQVFGKDTVDFIAAVEQPVTKKLSLIGDWYSGHENFTGFLIVGFSYKLPEDTALYAGFQIPNSNANGHSGFVIEVSKILPLKH</sequence>
<reference evidence="2" key="1">
    <citation type="submission" date="2020-10" db="EMBL/GenBank/DDBJ databases">
        <authorList>
            <person name="Gilroy R."/>
        </authorList>
    </citation>
    <scope>NUCLEOTIDE SEQUENCE</scope>
    <source>
        <strain evidence="2">6276</strain>
    </source>
</reference>
<organism evidence="2 3">
    <name type="scientific">Candidatus Scatousia excrementigallinarum</name>
    <dbReference type="NCBI Taxonomy" id="2840935"/>
    <lineage>
        <taxon>Bacteria</taxon>
        <taxon>Candidatus Scatousia</taxon>
    </lineage>
</organism>
<accession>A0A9D1JMR7</accession>
<evidence type="ECO:0000313" key="2">
    <source>
        <dbReference type="EMBL" id="HIS36216.1"/>
    </source>
</evidence>
<comment type="caution">
    <text evidence="2">The sequence shown here is derived from an EMBL/GenBank/DDBJ whole genome shotgun (WGS) entry which is preliminary data.</text>
</comment>
<proteinExistence type="predicted"/>
<reference evidence="2" key="2">
    <citation type="journal article" date="2021" name="PeerJ">
        <title>Extensive microbial diversity within the chicken gut microbiome revealed by metagenomics and culture.</title>
        <authorList>
            <person name="Gilroy R."/>
            <person name="Ravi A."/>
            <person name="Getino M."/>
            <person name="Pursley I."/>
            <person name="Horton D.L."/>
            <person name="Alikhan N.F."/>
            <person name="Baker D."/>
            <person name="Gharbi K."/>
            <person name="Hall N."/>
            <person name="Watson M."/>
            <person name="Adriaenssens E.M."/>
            <person name="Foster-Nyarko E."/>
            <person name="Jarju S."/>
            <person name="Secka A."/>
            <person name="Antonio M."/>
            <person name="Oren A."/>
            <person name="Chaudhuri R.R."/>
            <person name="La Ragione R."/>
            <person name="Hildebrand F."/>
            <person name="Pallen M.J."/>
        </authorList>
    </citation>
    <scope>NUCLEOTIDE SEQUENCE</scope>
    <source>
        <strain evidence="2">6276</strain>
    </source>
</reference>
<keyword evidence="1" id="KW-0732">Signal</keyword>
<dbReference type="EMBL" id="DVIU01000123">
    <property type="protein sequence ID" value="HIS36216.1"/>
    <property type="molecule type" value="Genomic_DNA"/>
</dbReference>
<evidence type="ECO:0000313" key="3">
    <source>
        <dbReference type="Proteomes" id="UP000823928"/>
    </source>
</evidence>
<name>A0A9D1JMR7_9BACT</name>
<dbReference type="Proteomes" id="UP000823928">
    <property type="component" value="Unassembled WGS sequence"/>
</dbReference>
<feature type="signal peptide" evidence="1">
    <location>
        <begin position="1"/>
        <end position="23"/>
    </location>
</feature>
<feature type="chain" id="PRO_5039329100" evidence="1">
    <location>
        <begin position="24"/>
        <end position="240"/>
    </location>
</feature>
<gene>
    <name evidence="2" type="ORF">IAC10_06250</name>
</gene>
<evidence type="ECO:0000256" key="1">
    <source>
        <dbReference type="SAM" id="SignalP"/>
    </source>
</evidence>